<comment type="caution">
    <text evidence="2">The sequence shown here is derived from an EMBL/GenBank/DDBJ whole genome shotgun (WGS) entry which is preliminary data.</text>
</comment>
<dbReference type="HOGENOM" id="CLU_060742_1_0_0"/>
<dbReference type="Pfam" id="PF03613">
    <property type="entry name" value="EIID-AGA"/>
    <property type="match status" value="1"/>
</dbReference>
<sequence>MEYNNNGYVDSSQEKVITKKDLNHMVWRSFLLQASFNYERMQACGWLYSMIPALKKIHKNKEDLSRSMKLHMEFFNVHPFLVTFVQGIVTAMEENKESQEAIRGIKIALMGPLGGIGDALFWFTLLPIAASIGVSLSLEGSIAGPIIFLLIFNSVHIFLRFFLMHYSYKMGVEAIEKLQGDTEYVTKGSLILGLTVVGGLIASFVRLNIPYVIEMGSTIVNIQTDVIDKIMPNMLPLLYTLLMFYLLKKKKTPITLIMLTLAIGIIGSLIGIL</sequence>
<dbReference type="NCBIfam" id="TIGR00828">
    <property type="entry name" value="EIID-AGA"/>
    <property type="match status" value="1"/>
</dbReference>
<keyword evidence="1" id="KW-0812">Transmembrane</keyword>
<dbReference type="PATRIC" id="fig|1319815.3.peg.296"/>
<keyword evidence="3" id="KW-1185">Reference proteome</keyword>
<dbReference type="PANTHER" id="PTHR32502">
    <property type="entry name" value="N-ACETYLGALACTOSAMINE PERMEASE II COMPONENT-RELATED"/>
    <property type="match status" value="1"/>
</dbReference>
<dbReference type="EMBL" id="AXZF01000011">
    <property type="protein sequence ID" value="ERT69848.1"/>
    <property type="molecule type" value="Genomic_DNA"/>
</dbReference>
<accession>U7VGA5</accession>
<evidence type="ECO:0000313" key="2">
    <source>
        <dbReference type="EMBL" id="ERT69848.1"/>
    </source>
</evidence>
<evidence type="ECO:0000313" key="3">
    <source>
        <dbReference type="Proteomes" id="UP000017081"/>
    </source>
</evidence>
<feature type="transmembrane region" description="Helical" evidence="1">
    <location>
        <begin position="142"/>
        <end position="163"/>
    </location>
</feature>
<dbReference type="AlphaFoldDB" id="U7VGA5"/>
<organism evidence="2 3">
    <name type="scientific">Cetobacterium somerae ATCC BAA-474</name>
    <dbReference type="NCBI Taxonomy" id="1319815"/>
    <lineage>
        <taxon>Bacteria</taxon>
        <taxon>Fusobacteriati</taxon>
        <taxon>Fusobacteriota</taxon>
        <taxon>Fusobacteriia</taxon>
        <taxon>Fusobacteriales</taxon>
        <taxon>Fusobacteriaceae</taxon>
        <taxon>Cetobacterium</taxon>
    </lineage>
</organism>
<dbReference type="RefSeq" id="WP_023049857.1">
    <property type="nucleotide sequence ID" value="NZ_CP173065.2"/>
</dbReference>
<keyword evidence="1" id="KW-1133">Transmembrane helix</keyword>
<evidence type="ECO:0000256" key="1">
    <source>
        <dbReference type="SAM" id="Phobius"/>
    </source>
</evidence>
<protein>
    <submittedName>
        <fullName evidence="2">PTS system, mannose/fructose/sorbose family, IID component</fullName>
    </submittedName>
</protein>
<feature type="transmembrane region" description="Helical" evidence="1">
    <location>
        <begin position="113"/>
        <end position="136"/>
    </location>
</feature>
<dbReference type="InterPro" id="IPR050303">
    <property type="entry name" value="GatZ_KbaZ_carbometab"/>
</dbReference>
<dbReference type="Proteomes" id="UP000017081">
    <property type="component" value="Unassembled WGS sequence"/>
</dbReference>
<dbReference type="GO" id="GO:0009401">
    <property type="term" value="P:phosphoenolpyruvate-dependent sugar phosphotransferase system"/>
    <property type="evidence" value="ECO:0007669"/>
    <property type="project" value="InterPro"/>
</dbReference>
<reference evidence="2 3" key="1">
    <citation type="submission" date="2013-08" db="EMBL/GenBank/DDBJ databases">
        <authorList>
            <person name="Weinstock G."/>
            <person name="Sodergren E."/>
            <person name="Wylie T."/>
            <person name="Fulton L."/>
            <person name="Fulton R."/>
            <person name="Fronick C."/>
            <person name="O'Laughlin M."/>
            <person name="Godfrey J."/>
            <person name="Miner T."/>
            <person name="Herter B."/>
            <person name="Appelbaum E."/>
            <person name="Cordes M."/>
            <person name="Lek S."/>
            <person name="Wollam A."/>
            <person name="Pepin K.H."/>
            <person name="Palsikar V.B."/>
            <person name="Mitreva M."/>
            <person name="Wilson R.K."/>
        </authorList>
    </citation>
    <scope>NUCLEOTIDE SEQUENCE [LARGE SCALE GENOMIC DNA]</scope>
    <source>
        <strain evidence="2 3">ATCC BAA-474</strain>
    </source>
</reference>
<dbReference type="PROSITE" id="PS51108">
    <property type="entry name" value="PTS_EIID"/>
    <property type="match status" value="1"/>
</dbReference>
<gene>
    <name evidence="2" type="ORF">HMPREF0202_00308</name>
</gene>
<feature type="transmembrane region" description="Helical" evidence="1">
    <location>
        <begin position="254"/>
        <end position="272"/>
    </location>
</feature>
<dbReference type="eggNOG" id="COG3716">
    <property type="taxonomic scope" value="Bacteria"/>
</dbReference>
<dbReference type="PANTHER" id="PTHR32502:SF23">
    <property type="entry name" value="TRANSPORT PROTEIN, PTS SYSTEM"/>
    <property type="match status" value="1"/>
</dbReference>
<dbReference type="STRING" id="1319815.HMPREF0202_00308"/>
<name>U7VGA5_9FUSO</name>
<feature type="transmembrane region" description="Helical" evidence="1">
    <location>
        <begin position="184"/>
        <end position="205"/>
    </location>
</feature>
<dbReference type="GO" id="GO:0005886">
    <property type="term" value="C:plasma membrane"/>
    <property type="evidence" value="ECO:0007669"/>
    <property type="project" value="TreeGrafter"/>
</dbReference>
<dbReference type="InterPro" id="IPR004704">
    <property type="entry name" value="PTS_IID_man"/>
</dbReference>
<keyword evidence="1" id="KW-0472">Membrane</keyword>
<feature type="transmembrane region" description="Helical" evidence="1">
    <location>
        <begin position="230"/>
        <end position="247"/>
    </location>
</feature>
<proteinExistence type="predicted"/>